<feature type="region of interest" description="Disordered" evidence="1">
    <location>
        <begin position="380"/>
        <end position="416"/>
    </location>
</feature>
<dbReference type="Pfam" id="PF20965">
    <property type="entry name" value="DZF_C"/>
    <property type="match status" value="1"/>
</dbReference>
<dbReference type="InterPro" id="IPR036236">
    <property type="entry name" value="Znf_C2H2_sf"/>
</dbReference>
<keyword evidence="3" id="KW-1185">Reference proteome</keyword>
<dbReference type="SMART" id="SM00572">
    <property type="entry name" value="DZF"/>
    <property type="match status" value="1"/>
</dbReference>
<dbReference type="GO" id="GO:0071011">
    <property type="term" value="C:precatalytic spliceosome"/>
    <property type="evidence" value="ECO:0007669"/>
    <property type="project" value="TreeGrafter"/>
</dbReference>
<dbReference type="SMART" id="SM00355">
    <property type="entry name" value="ZnF_C2H2"/>
    <property type="match status" value="3"/>
</dbReference>
<reference evidence="4" key="1">
    <citation type="submission" date="2025-08" db="UniProtKB">
        <authorList>
            <consortium name="RefSeq"/>
        </authorList>
    </citation>
    <scope>IDENTIFICATION</scope>
</reference>
<feature type="region of interest" description="Disordered" evidence="1">
    <location>
        <begin position="694"/>
        <end position="749"/>
    </location>
</feature>
<gene>
    <name evidence="4" type="primary">LOC116290562</name>
</gene>
<dbReference type="PROSITE" id="PS50152">
    <property type="entry name" value="25A_SYNTH_3"/>
    <property type="match status" value="1"/>
</dbReference>
<protein>
    <submittedName>
        <fullName evidence="4">Zinc finger RNA-binding protein-like</fullName>
    </submittedName>
</protein>
<dbReference type="InterPro" id="IPR043519">
    <property type="entry name" value="NT_sf"/>
</dbReference>
<organism evidence="3 4">
    <name type="scientific">Actinia tenebrosa</name>
    <name type="common">Australian red waratah sea anemone</name>
    <dbReference type="NCBI Taxonomy" id="6105"/>
    <lineage>
        <taxon>Eukaryota</taxon>
        <taxon>Metazoa</taxon>
        <taxon>Cnidaria</taxon>
        <taxon>Anthozoa</taxon>
        <taxon>Hexacorallia</taxon>
        <taxon>Actiniaria</taxon>
        <taxon>Actiniidae</taxon>
        <taxon>Actinia</taxon>
    </lineage>
</organism>
<feature type="region of interest" description="Disordered" evidence="1">
    <location>
        <begin position="250"/>
        <end position="289"/>
    </location>
</feature>
<evidence type="ECO:0000313" key="3">
    <source>
        <dbReference type="Proteomes" id="UP000515163"/>
    </source>
</evidence>
<dbReference type="Pfam" id="PF12874">
    <property type="entry name" value="zf-met"/>
    <property type="match status" value="3"/>
</dbReference>
<dbReference type="GO" id="GO:0003725">
    <property type="term" value="F:double-stranded RNA binding"/>
    <property type="evidence" value="ECO:0007669"/>
    <property type="project" value="TreeGrafter"/>
</dbReference>
<dbReference type="FunFam" id="3.30.160.60:FF:000210">
    <property type="entry name" value="Zinc finger RNA-binding protein 2"/>
    <property type="match status" value="1"/>
</dbReference>
<feature type="domain" description="DZF" evidence="2">
    <location>
        <begin position="644"/>
        <end position="1032"/>
    </location>
</feature>
<dbReference type="InterPro" id="IPR006561">
    <property type="entry name" value="DZF_dom"/>
</dbReference>
<dbReference type="Pfam" id="PF07528">
    <property type="entry name" value="DZF_N"/>
    <property type="match status" value="1"/>
</dbReference>
<dbReference type="PROSITE" id="PS51703">
    <property type="entry name" value="DZF"/>
    <property type="match status" value="1"/>
</dbReference>
<feature type="region of interest" description="Disordered" evidence="1">
    <location>
        <begin position="622"/>
        <end position="641"/>
    </location>
</feature>
<dbReference type="PANTHER" id="PTHR45762">
    <property type="entry name" value="ZINC FINGER RNA-BINDING PROTEIN"/>
    <property type="match status" value="1"/>
</dbReference>
<evidence type="ECO:0000256" key="1">
    <source>
        <dbReference type="SAM" id="MobiDB-lite"/>
    </source>
</evidence>
<dbReference type="InterPro" id="IPR049402">
    <property type="entry name" value="DZF_dom_C"/>
</dbReference>
<dbReference type="Gene3D" id="1.10.1410.40">
    <property type="match status" value="1"/>
</dbReference>
<dbReference type="KEGG" id="aten:116290562"/>
<feature type="compositionally biased region" description="Basic and acidic residues" evidence="1">
    <location>
        <begin position="384"/>
        <end position="397"/>
    </location>
</feature>
<dbReference type="GeneID" id="116290562"/>
<dbReference type="AlphaFoldDB" id="A0A6P8HAJ9"/>
<dbReference type="FunFam" id="1.10.1410.40:FF:000001">
    <property type="entry name" value="interleukin enhancer-binding factor 3 isoform X1"/>
    <property type="match status" value="1"/>
</dbReference>
<dbReference type="InterPro" id="IPR003604">
    <property type="entry name" value="Matrin/U1-like-C_Znf_C2H2"/>
</dbReference>
<feature type="compositionally biased region" description="Polar residues" evidence="1">
    <location>
        <begin position="261"/>
        <end position="277"/>
    </location>
</feature>
<feature type="compositionally biased region" description="Basic and acidic residues" evidence="1">
    <location>
        <begin position="312"/>
        <end position="327"/>
    </location>
</feature>
<dbReference type="GO" id="GO:0003727">
    <property type="term" value="F:single-stranded RNA binding"/>
    <property type="evidence" value="ECO:0007669"/>
    <property type="project" value="TreeGrafter"/>
</dbReference>
<dbReference type="FunCoup" id="A0A6P8HAJ9">
    <property type="interactions" value="2848"/>
</dbReference>
<feature type="compositionally biased region" description="Basic and acidic residues" evidence="1">
    <location>
        <begin position="1013"/>
        <end position="1032"/>
    </location>
</feature>
<proteinExistence type="predicted"/>
<feature type="region of interest" description="Disordered" evidence="1">
    <location>
        <begin position="90"/>
        <end position="114"/>
    </location>
</feature>
<feature type="region of interest" description="Disordered" evidence="1">
    <location>
        <begin position="1"/>
        <end position="27"/>
    </location>
</feature>
<feature type="region of interest" description="Disordered" evidence="1">
    <location>
        <begin position="437"/>
        <end position="470"/>
    </location>
</feature>
<evidence type="ECO:0000259" key="2">
    <source>
        <dbReference type="PROSITE" id="PS51703"/>
    </source>
</evidence>
<feature type="compositionally biased region" description="Basic residues" evidence="1">
    <location>
        <begin position="1000"/>
        <end position="1012"/>
    </location>
</feature>
<dbReference type="SUPFAM" id="SSF57667">
    <property type="entry name" value="beta-beta-alpha zinc fingers"/>
    <property type="match status" value="3"/>
</dbReference>
<dbReference type="InterPro" id="IPR049401">
    <property type="entry name" value="DZF_dom_N"/>
</dbReference>
<feature type="compositionally biased region" description="Basic and acidic residues" evidence="1">
    <location>
        <begin position="707"/>
        <end position="733"/>
    </location>
</feature>
<dbReference type="InterPro" id="IPR013087">
    <property type="entry name" value="Znf_C2H2_type"/>
</dbReference>
<dbReference type="Gene3D" id="3.30.460.10">
    <property type="entry name" value="Beta Polymerase, domain 2"/>
    <property type="match status" value="1"/>
</dbReference>
<dbReference type="FunFam" id="3.30.160.60:FF:002080">
    <property type="entry name" value="Zinc finger RNA-binding protein"/>
    <property type="match status" value="1"/>
</dbReference>
<feature type="compositionally biased region" description="Low complexity" evidence="1">
    <location>
        <begin position="437"/>
        <end position="456"/>
    </location>
</feature>
<accession>A0A6P8HAJ9</accession>
<dbReference type="SMART" id="SM00451">
    <property type="entry name" value="ZnF_U1"/>
    <property type="match status" value="3"/>
</dbReference>
<dbReference type="Proteomes" id="UP000515163">
    <property type="component" value="Unplaced"/>
</dbReference>
<sequence length="1055" mass="116326">MEASNYYAGYTSGAQHSQGFTQVQNPPIQTSYAAPQATTGYAVQGTAQTAAHYGPPQTQAPRQVVQQAAYSAASTAYAQTAPTQGSAYGYTARQQDAPPPPPPTNTAYQAASHAAYQTHPASQTYYERDAYDTKANYYSQQPASSVQGSQGAYYAPVATATAKAAYQASAATAYPTPVSATRVAAKSHPAQAYTSSSTVAYPYSSARTNTNYNNQGSYTTSTYGNSNTAATDSYHPQAYEAAVYNAAAAYVQQQQQHHQPSRPNWKNKSGMSGMPSNKQQKPKAPPKQPQIHYCDICKISCAGPQTYKEHLEGQKHKKKEASSKAKPEANANNSNSYCCELCDITCTGADAYAAHLKGSKHQKVVKLHVKLGKPIPEILPIKAPEPKENKEGEEKTKVASNNRNQGRKNAAKRPVAPKITFVGGTKLTTTGVVKTNDASEGSTAQAGQAQQGATAAGKDEESLDSSADGEEKFDLATFTGVDKSKIVGSDYLEEIKSDDGKVVSFQCKLCECKFNDPNAKEAHLAGRRHRLQYKKKVQPDLVVETKPSNRRLSKTQEDKLRRQWEQENLWRWRRDEEARWHEEEARRWEEGEYLRRMEEERFWEEEHRRRYEGDFMEWSDRTLPGSHAPTGGVPPRLMDAPMPRPRFDSADDRMVMAKHSAIYPTESELQAVQNIVSASEKALKCVSDVIAEQDNPPMEVETAAADVEVKEEVKEESKPEDKTEEAAAEKTEGETEEENKDPAKQQAPRALKGVMRVGVLAKGLLLRGRLDVDLVVLCHNKPTLSLLKRVVDLLPAQLERVTEEKYEIKTLPEECGLSVSTTTEPKVTVLVTLTSPIMRDSTEPVNDDEPDVLDRQKCLDALAALRHAKWFQAKANSLQSCVIIIRVMRDMCQRVPAFSPVTDWALELLVEKSLSSSEHPLGPGEAFRRVMECISSGLFQEGGPGLCDPCEKEKVDASADIKMQEAEDLTTAAQHALRLQAFRQLHKVLGIDPPPPMPRYRGRYPRGGRFKRRREDSGQGDEGAKKEKKEGEGDATIEVMDTVTEPNEAAAKTES</sequence>
<evidence type="ECO:0000313" key="4">
    <source>
        <dbReference type="RefSeq" id="XP_031553484.1"/>
    </source>
</evidence>
<dbReference type="GO" id="GO:0008270">
    <property type="term" value="F:zinc ion binding"/>
    <property type="evidence" value="ECO:0007669"/>
    <property type="project" value="InterPro"/>
</dbReference>
<dbReference type="Gene3D" id="3.30.160.60">
    <property type="entry name" value="Classic Zinc Finger"/>
    <property type="match status" value="3"/>
</dbReference>
<feature type="compositionally biased region" description="Polar residues" evidence="1">
    <location>
        <begin position="12"/>
        <end position="27"/>
    </location>
</feature>
<dbReference type="OrthoDB" id="5986422at2759"/>
<feature type="region of interest" description="Disordered" evidence="1">
    <location>
        <begin position="312"/>
        <end position="332"/>
    </location>
</feature>
<dbReference type="PANTHER" id="PTHR45762:SF3">
    <property type="entry name" value="ZINC-FINGER PROTEIN AT 72D, ISOFORM B"/>
    <property type="match status" value="1"/>
</dbReference>
<feature type="region of interest" description="Disordered" evidence="1">
    <location>
        <begin position="989"/>
        <end position="1055"/>
    </location>
</feature>
<name>A0A6P8HAJ9_ACTTE</name>
<dbReference type="RefSeq" id="XP_031553484.1">
    <property type="nucleotide sequence ID" value="XM_031697624.1"/>
</dbReference>
<dbReference type="PROSITE" id="PS00028">
    <property type="entry name" value="ZINC_FINGER_C2H2_1"/>
    <property type="match status" value="1"/>
</dbReference>
<dbReference type="InParanoid" id="A0A6P8HAJ9"/>